<reference evidence="1 2" key="1">
    <citation type="journal article" date="2013" name="Fungal Biol.">
        <title>Analysis of microsatellite markers in the genome of the plant pathogen Ceratocystis fimbriata.</title>
        <authorList>
            <person name="Simpson M.C."/>
            <person name="Wilken P.M."/>
            <person name="Coetzee M.P."/>
            <person name="Wingfield M.J."/>
            <person name="Wingfield B.D."/>
        </authorList>
    </citation>
    <scope>NUCLEOTIDE SEQUENCE [LARGE SCALE GENOMIC DNA]</scope>
    <source>
        <strain evidence="1 2">CBS 114723</strain>
    </source>
</reference>
<proteinExistence type="predicted"/>
<evidence type="ECO:0000313" key="2">
    <source>
        <dbReference type="Proteomes" id="UP000222788"/>
    </source>
</evidence>
<keyword evidence="2" id="KW-1185">Reference proteome</keyword>
<gene>
    <name evidence="1" type="ORF">CFIMG_005680RA</name>
</gene>
<accession>A0A2C5X2X6</accession>
<protein>
    <submittedName>
        <fullName evidence="1">Uncharacterized protein</fullName>
    </submittedName>
</protein>
<dbReference type="AlphaFoldDB" id="A0A2C5X2X6"/>
<reference evidence="1 2" key="2">
    <citation type="journal article" date="2013" name="IMA Fungus">
        <title>IMA Genome-F 1: Ceratocystis fimbriata: Draft nuclear genome sequence for the plant pathogen, Ceratocystis fimbriata.</title>
        <authorList>
            <person name="Wilken P.M."/>
            <person name="Steenkamp E.T."/>
            <person name="Wingfield M.J."/>
            <person name="de Beer Z.W."/>
            <person name="Wingfield B.D."/>
        </authorList>
    </citation>
    <scope>NUCLEOTIDE SEQUENCE [LARGE SCALE GENOMIC DNA]</scope>
    <source>
        <strain evidence="1 2">CBS 114723</strain>
    </source>
</reference>
<evidence type="ECO:0000313" key="1">
    <source>
        <dbReference type="EMBL" id="PHH52617.1"/>
    </source>
</evidence>
<organism evidence="1 2">
    <name type="scientific">Ceratocystis fimbriata CBS 114723</name>
    <dbReference type="NCBI Taxonomy" id="1035309"/>
    <lineage>
        <taxon>Eukaryota</taxon>
        <taxon>Fungi</taxon>
        <taxon>Dikarya</taxon>
        <taxon>Ascomycota</taxon>
        <taxon>Pezizomycotina</taxon>
        <taxon>Sordariomycetes</taxon>
        <taxon>Hypocreomycetidae</taxon>
        <taxon>Microascales</taxon>
        <taxon>Ceratocystidaceae</taxon>
        <taxon>Ceratocystis</taxon>
    </lineage>
</organism>
<sequence>MEEHNKSRLPILGKANIIGSTKTIAESGVYAILDSVMIFLQWHKMPPKSFQLNGSTDEV</sequence>
<dbReference type="Proteomes" id="UP000222788">
    <property type="component" value="Unassembled WGS sequence"/>
</dbReference>
<comment type="caution">
    <text evidence="1">The sequence shown here is derived from an EMBL/GenBank/DDBJ whole genome shotgun (WGS) entry which is preliminary data.</text>
</comment>
<dbReference type="EMBL" id="APWK03000061">
    <property type="protein sequence ID" value="PHH52617.1"/>
    <property type="molecule type" value="Genomic_DNA"/>
</dbReference>
<name>A0A2C5X2X6_9PEZI</name>